<evidence type="ECO:0000256" key="6">
    <source>
        <dbReference type="ARBA" id="ARBA00023136"/>
    </source>
</evidence>
<dbReference type="Proteomes" id="UP000619376">
    <property type="component" value="Unassembled WGS sequence"/>
</dbReference>
<name>A0A7W8KCK8_9DEIO</name>
<evidence type="ECO:0000313" key="12">
    <source>
        <dbReference type="Proteomes" id="UP000619376"/>
    </source>
</evidence>
<dbReference type="Proteomes" id="UP000539473">
    <property type="component" value="Unassembled WGS sequence"/>
</dbReference>
<dbReference type="PANTHER" id="PTHR30151:SF20">
    <property type="entry name" value="ABC TRANSPORTER PERMEASE PROTEIN HI_0355-RELATED"/>
    <property type="match status" value="1"/>
</dbReference>
<feature type="transmembrane region" description="Helical" evidence="7">
    <location>
        <begin position="195"/>
        <end position="218"/>
    </location>
</feature>
<evidence type="ECO:0000313" key="9">
    <source>
        <dbReference type="EMBL" id="GHF37539.1"/>
    </source>
</evidence>
<organism evidence="10 11">
    <name type="scientific">Deinococcus metalli</name>
    <dbReference type="NCBI Taxonomy" id="1141878"/>
    <lineage>
        <taxon>Bacteria</taxon>
        <taxon>Thermotogati</taxon>
        <taxon>Deinococcota</taxon>
        <taxon>Deinococci</taxon>
        <taxon>Deinococcales</taxon>
        <taxon>Deinococcaceae</taxon>
        <taxon>Deinococcus</taxon>
    </lineage>
</organism>
<keyword evidence="6 7" id="KW-0472">Membrane</keyword>
<dbReference type="InterPro" id="IPR035906">
    <property type="entry name" value="MetI-like_sf"/>
</dbReference>
<sequence length="274" mass="28298">MSLETGTPGVAPVPLAASGAVLGRLRPLVPPTVAILAFFAVWELACRLLKIPPFILPTPSASVAAVVQFAPAVAGHAVQTLVTTLIGFALSVVLGVALGALVGLNRTAYQALYPLLIGFNAVPKAALVPVLVIWFGVGALPAVLTAFLISFFPVVVNVATGLATVEPEPRELLRALGATPWEVFSKVSLPRALPYFFASLKVAVTLAFVGSIISELAASNKGIGVMMNQAASSFQVPLVFGGVLLVSAMGVLLYAVFALVEARLTGWAYRGTPG</sequence>
<dbReference type="CDD" id="cd06261">
    <property type="entry name" value="TM_PBP2"/>
    <property type="match status" value="1"/>
</dbReference>
<feature type="domain" description="ABC transmembrane type-1" evidence="8">
    <location>
        <begin position="77"/>
        <end position="261"/>
    </location>
</feature>
<reference evidence="9" key="4">
    <citation type="submission" date="2024-05" db="EMBL/GenBank/DDBJ databases">
        <authorList>
            <person name="Sun Q."/>
            <person name="Zhou Y."/>
        </authorList>
    </citation>
    <scope>NUCLEOTIDE SEQUENCE</scope>
    <source>
        <strain evidence="9">CGMCC 1.18437</strain>
    </source>
</reference>
<dbReference type="EMBL" id="JACHFK010000002">
    <property type="protein sequence ID" value="MBB5375722.1"/>
    <property type="molecule type" value="Genomic_DNA"/>
</dbReference>
<gene>
    <name evidence="9" type="ORF">GCM10017781_12800</name>
    <name evidence="10" type="ORF">HNQ07_001179</name>
</gene>
<reference evidence="12" key="2">
    <citation type="journal article" date="2019" name="Int. J. Syst. Evol. Microbiol.">
        <title>The Global Catalogue of Microorganisms (GCM) 10K type strain sequencing project: providing services to taxonomists for standard genome sequencing and annotation.</title>
        <authorList>
            <consortium name="The Broad Institute Genomics Platform"/>
            <consortium name="The Broad Institute Genome Sequencing Center for Infectious Disease"/>
            <person name="Wu L."/>
            <person name="Ma J."/>
        </authorList>
    </citation>
    <scope>NUCLEOTIDE SEQUENCE [LARGE SCALE GENOMIC DNA]</scope>
    <source>
        <strain evidence="12">CGMCC 1.18437</strain>
    </source>
</reference>
<dbReference type="PANTHER" id="PTHR30151">
    <property type="entry name" value="ALKANE SULFONATE ABC TRANSPORTER-RELATED, MEMBRANE SUBUNIT"/>
    <property type="match status" value="1"/>
</dbReference>
<keyword evidence="5 7" id="KW-1133">Transmembrane helix</keyword>
<feature type="transmembrane region" description="Helical" evidence="7">
    <location>
        <begin position="85"/>
        <end position="104"/>
    </location>
</feature>
<accession>A0A7W8KCK8</accession>
<keyword evidence="4 7" id="KW-0812">Transmembrane</keyword>
<dbReference type="EMBL" id="BNAJ01000002">
    <property type="protein sequence ID" value="GHF37539.1"/>
    <property type="molecule type" value="Genomic_DNA"/>
</dbReference>
<comment type="subcellular location">
    <subcellularLocation>
        <location evidence="1 7">Cell membrane</location>
        <topology evidence="1 7">Multi-pass membrane protein</topology>
    </subcellularLocation>
</comment>
<comment type="similarity">
    <text evidence="7">Belongs to the binding-protein-dependent transport system permease family.</text>
</comment>
<evidence type="ECO:0000256" key="7">
    <source>
        <dbReference type="RuleBase" id="RU363032"/>
    </source>
</evidence>
<evidence type="ECO:0000313" key="10">
    <source>
        <dbReference type="EMBL" id="MBB5375722.1"/>
    </source>
</evidence>
<evidence type="ECO:0000256" key="1">
    <source>
        <dbReference type="ARBA" id="ARBA00004651"/>
    </source>
</evidence>
<dbReference type="GO" id="GO:0055085">
    <property type="term" value="P:transmembrane transport"/>
    <property type="evidence" value="ECO:0007669"/>
    <property type="project" value="InterPro"/>
</dbReference>
<dbReference type="Pfam" id="PF00528">
    <property type="entry name" value="BPD_transp_1"/>
    <property type="match status" value="1"/>
</dbReference>
<feature type="transmembrane region" description="Helical" evidence="7">
    <location>
        <begin position="111"/>
        <end position="137"/>
    </location>
</feature>
<dbReference type="PROSITE" id="PS50928">
    <property type="entry name" value="ABC_TM1"/>
    <property type="match status" value="1"/>
</dbReference>
<reference evidence="9" key="1">
    <citation type="journal article" date="2014" name="Int. J. Syst. Evol. Microbiol.">
        <title>Complete genome of a new Firmicutes species belonging to the dominant human colonic microbiota ('Ruminococcus bicirculans') reveals two chromosomes and a selective capacity to utilize plant glucans.</title>
        <authorList>
            <consortium name="NISC Comparative Sequencing Program"/>
            <person name="Wegmann U."/>
            <person name="Louis P."/>
            <person name="Goesmann A."/>
            <person name="Henrissat B."/>
            <person name="Duncan S.H."/>
            <person name="Flint H.J."/>
        </authorList>
    </citation>
    <scope>NUCLEOTIDE SEQUENCE</scope>
    <source>
        <strain evidence="9">CGMCC 1.18437</strain>
    </source>
</reference>
<keyword evidence="3" id="KW-1003">Cell membrane</keyword>
<evidence type="ECO:0000256" key="4">
    <source>
        <dbReference type="ARBA" id="ARBA00022692"/>
    </source>
</evidence>
<evidence type="ECO:0000313" key="11">
    <source>
        <dbReference type="Proteomes" id="UP000539473"/>
    </source>
</evidence>
<comment type="caution">
    <text evidence="10">The sequence shown here is derived from an EMBL/GenBank/DDBJ whole genome shotgun (WGS) entry which is preliminary data.</text>
</comment>
<feature type="transmembrane region" description="Helical" evidence="7">
    <location>
        <begin position="143"/>
        <end position="165"/>
    </location>
</feature>
<dbReference type="RefSeq" id="WP_184109991.1">
    <property type="nucleotide sequence ID" value="NZ_BNAJ01000002.1"/>
</dbReference>
<dbReference type="Gene3D" id="1.10.3720.10">
    <property type="entry name" value="MetI-like"/>
    <property type="match status" value="1"/>
</dbReference>
<evidence type="ECO:0000256" key="3">
    <source>
        <dbReference type="ARBA" id="ARBA00022475"/>
    </source>
</evidence>
<feature type="transmembrane region" description="Helical" evidence="7">
    <location>
        <begin position="238"/>
        <end position="260"/>
    </location>
</feature>
<evidence type="ECO:0000256" key="2">
    <source>
        <dbReference type="ARBA" id="ARBA00022448"/>
    </source>
</evidence>
<dbReference type="InterPro" id="IPR000515">
    <property type="entry name" value="MetI-like"/>
</dbReference>
<evidence type="ECO:0000259" key="8">
    <source>
        <dbReference type="PROSITE" id="PS50928"/>
    </source>
</evidence>
<keyword evidence="2 7" id="KW-0813">Transport</keyword>
<keyword evidence="12" id="KW-1185">Reference proteome</keyword>
<feature type="transmembrane region" description="Helical" evidence="7">
    <location>
        <begin position="28"/>
        <end position="49"/>
    </location>
</feature>
<dbReference type="SUPFAM" id="SSF161098">
    <property type="entry name" value="MetI-like"/>
    <property type="match status" value="1"/>
</dbReference>
<reference evidence="10 11" key="3">
    <citation type="submission" date="2020-08" db="EMBL/GenBank/DDBJ databases">
        <title>Genomic Encyclopedia of Type Strains, Phase IV (KMG-IV): sequencing the most valuable type-strain genomes for metagenomic binning, comparative biology and taxonomic classification.</title>
        <authorList>
            <person name="Goeker M."/>
        </authorList>
    </citation>
    <scope>NUCLEOTIDE SEQUENCE [LARGE SCALE GENOMIC DNA]</scope>
    <source>
        <strain evidence="10 11">DSM 27521</strain>
    </source>
</reference>
<dbReference type="GO" id="GO:0005886">
    <property type="term" value="C:plasma membrane"/>
    <property type="evidence" value="ECO:0007669"/>
    <property type="project" value="UniProtKB-SubCell"/>
</dbReference>
<proteinExistence type="inferred from homology"/>
<dbReference type="AlphaFoldDB" id="A0A7W8KCK8"/>
<evidence type="ECO:0000256" key="5">
    <source>
        <dbReference type="ARBA" id="ARBA00022989"/>
    </source>
</evidence>
<protein>
    <submittedName>
        <fullName evidence="9">ABC transporter permease</fullName>
    </submittedName>
    <submittedName>
        <fullName evidence="10">NitT/TauT family transport system permease protein</fullName>
    </submittedName>
</protein>